<reference evidence="2 3" key="1">
    <citation type="submission" date="2017-02" db="EMBL/GenBank/DDBJ databases">
        <title>Genomes of Trichoderma spp. with biocontrol activity.</title>
        <authorList>
            <person name="Gardiner D."/>
            <person name="Kazan K."/>
            <person name="Vos C."/>
            <person name="Harvey P."/>
        </authorList>
    </citation>
    <scope>NUCLEOTIDE SEQUENCE [LARGE SCALE GENOMIC DNA]</scope>
    <source>
        <strain evidence="2 3">Tr1</strain>
    </source>
</reference>
<organism evidence="2 3">
    <name type="scientific">Trichoderma harzianum</name>
    <name type="common">Hypocrea lixii</name>
    <dbReference type="NCBI Taxonomy" id="5544"/>
    <lineage>
        <taxon>Eukaryota</taxon>
        <taxon>Fungi</taxon>
        <taxon>Dikarya</taxon>
        <taxon>Ascomycota</taxon>
        <taxon>Pezizomycotina</taxon>
        <taxon>Sordariomycetes</taxon>
        <taxon>Hypocreomycetidae</taxon>
        <taxon>Hypocreales</taxon>
        <taxon>Hypocreaceae</taxon>
        <taxon>Trichoderma</taxon>
    </lineage>
</organism>
<comment type="caution">
    <text evidence="2">The sequence shown here is derived from an EMBL/GenBank/DDBJ whole genome shotgun (WGS) entry which is preliminary data.</text>
</comment>
<protein>
    <submittedName>
        <fullName evidence="2">Uncharacterized protein</fullName>
    </submittedName>
</protein>
<sequence>MQNSSSKVLFGAHRFAAAAVRLSASVGEHVEMPRRQPIAGAHGSKTAAGRDGEGKSAKKALCCGRGRGETLPSGRRRKDRSAFERRPRRSCSFAYAMLMQLVQ</sequence>
<evidence type="ECO:0000313" key="3">
    <source>
        <dbReference type="Proteomes" id="UP000236290"/>
    </source>
</evidence>
<dbReference type="EMBL" id="MTYI01000056">
    <property type="protein sequence ID" value="PNP54905.1"/>
    <property type="molecule type" value="Genomic_DNA"/>
</dbReference>
<feature type="region of interest" description="Disordered" evidence="1">
    <location>
        <begin position="34"/>
        <end position="87"/>
    </location>
</feature>
<accession>A0A2K0UAV0</accession>
<evidence type="ECO:0000256" key="1">
    <source>
        <dbReference type="SAM" id="MobiDB-lite"/>
    </source>
</evidence>
<dbReference type="Proteomes" id="UP000236290">
    <property type="component" value="Unassembled WGS sequence"/>
</dbReference>
<dbReference type="AlphaFoldDB" id="A0A2K0UAV0"/>
<evidence type="ECO:0000313" key="2">
    <source>
        <dbReference type="EMBL" id="PNP54905.1"/>
    </source>
</evidence>
<proteinExistence type="predicted"/>
<gene>
    <name evidence="2" type="ORF">THARTR1_04594</name>
</gene>
<name>A0A2K0UAV0_TRIHA</name>